<organism evidence="1 2">
    <name type="scientific">Streptomyces vietnamensis</name>
    <dbReference type="NCBI Taxonomy" id="362257"/>
    <lineage>
        <taxon>Bacteria</taxon>
        <taxon>Bacillati</taxon>
        <taxon>Actinomycetota</taxon>
        <taxon>Actinomycetes</taxon>
        <taxon>Kitasatosporales</taxon>
        <taxon>Streptomycetaceae</taxon>
        <taxon>Streptomyces</taxon>
    </lineage>
</organism>
<accession>A0A0B5ID32</accession>
<sequence>MCRCSRVEGEIRQAAQVRRWGAFVAYEVIRMEFQTELHARWSVFFDHLQVPWAYEPVTFHDDEGSPCTPAFWLPEQRIWFAAEVEAPVWWDRFAMAAEGQDEWLDRGGEEPDWCPPVEVPKKWRGTTLLAEGPFFPTTCRASTRGGA</sequence>
<protein>
    <submittedName>
        <fullName evidence="1">Uncharacterized protein</fullName>
    </submittedName>
</protein>
<keyword evidence="1" id="KW-0614">Plasmid</keyword>
<dbReference type="KEGG" id="svt:SVTN_40275"/>
<dbReference type="Proteomes" id="UP000031774">
    <property type="component" value="Plasmid pSVL1"/>
</dbReference>
<gene>
    <name evidence="1" type="ORF">SVTN_40275</name>
</gene>
<evidence type="ECO:0000313" key="1">
    <source>
        <dbReference type="EMBL" id="AJF70421.1"/>
    </source>
</evidence>
<name>A0A0B5ID32_9ACTN</name>
<reference evidence="1 2" key="1">
    <citation type="submission" date="2014-12" db="EMBL/GenBank/DDBJ databases">
        <title>Complete genome sequence of Streptomyces vietnamensis strain GIMV4.0001, a genetic manipulable producer of the benzoisochromanequinone antibiotic granaticin.</title>
        <authorList>
            <person name="Deng M.R."/>
            <person name="Guo J."/>
            <person name="Ma L.Y."/>
            <person name="Feng G.D."/>
            <person name="Mo C.Y."/>
            <person name="Zhu H.H."/>
        </authorList>
    </citation>
    <scope>NUCLEOTIDE SEQUENCE [LARGE SCALE GENOMIC DNA]</scope>
    <source>
        <strain evidence="2">GIMV4.0001</strain>
        <plasmid evidence="1 2">pSVL1</plasmid>
    </source>
</reference>
<dbReference type="EMBL" id="CP010408">
    <property type="protein sequence ID" value="AJF70421.1"/>
    <property type="molecule type" value="Genomic_DNA"/>
</dbReference>
<proteinExistence type="predicted"/>
<evidence type="ECO:0000313" key="2">
    <source>
        <dbReference type="Proteomes" id="UP000031774"/>
    </source>
</evidence>
<keyword evidence="2" id="KW-1185">Reference proteome</keyword>
<dbReference type="HOGENOM" id="CLU_1767061_0_0_11"/>
<geneLocation type="plasmid" evidence="1 2">
    <name>pSVL1</name>
</geneLocation>
<dbReference type="AlphaFoldDB" id="A0A0B5ID32"/>